<reference evidence="4" key="1">
    <citation type="submission" date="2019-06" db="EMBL/GenBank/DDBJ databases">
        <title>Alistipes onderdonkii subsp. vulgaris subsp. nov., Alistipes dispar sp. nov. and Alistipes communis sp. nov., isolated from human faeces, and creation of Alistipes onderdonkii subsp. onderdonkii subsp. nov.</title>
        <authorList>
            <person name="Sakamoto M."/>
            <person name="Ikeyama N."/>
            <person name="Ogata Y."/>
            <person name="Suda W."/>
            <person name="Iino T."/>
            <person name="Hattori M."/>
            <person name="Ohkuma M."/>
        </authorList>
    </citation>
    <scope>NUCLEOTIDE SEQUENCE [LARGE SCALE GENOMIC DNA]</scope>
    <source>
        <strain evidence="4">5CPEGH6</strain>
    </source>
</reference>
<evidence type="ECO:0000313" key="3">
    <source>
        <dbReference type="EMBL" id="BBL07163.1"/>
    </source>
</evidence>
<dbReference type="KEGG" id="ada:A5CPEGH6_18010"/>
<protein>
    <recommendedName>
        <fullName evidence="2">Putative carbohydrate metabolism domain-containing protein</fullName>
    </recommendedName>
</protein>
<dbReference type="EMBL" id="AP019736">
    <property type="protein sequence ID" value="BBL07163.1"/>
    <property type="molecule type" value="Genomic_DNA"/>
</dbReference>
<dbReference type="OrthoDB" id="1004098at2"/>
<dbReference type="Proteomes" id="UP000319374">
    <property type="component" value="Chromosome"/>
</dbReference>
<evidence type="ECO:0000259" key="2">
    <source>
        <dbReference type="Pfam" id="PF13201"/>
    </source>
</evidence>
<keyword evidence="1" id="KW-0732">Signal</keyword>
<feature type="domain" description="Putative carbohydrate metabolism" evidence="2">
    <location>
        <begin position="354"/>
        <end position="557"/>
    </location>
</feature>
<name>A0A4Y1X1I3_9BACT</name>
<feature type="chain" id="PRO_5021385172" description="Putative carbohydrate metabolism domain-containing protein" evidence="1">
    <location>
        <begin position="21"/>
        <end position="561"/>
    </location>
</feature>
<dbReference type="Pfam" id="PF13201">
    <property type="entry name" value="PCMD"/>
    <property type="match status" value="1"/>
</dbReference>
<keyword evidence="4" id="KW-1185">Reference proteome</keyword>
<evidence type="ECO:0000313" key="4">
    <source>
        <dbReference type="Proteomes" id="UP000319374"/>
    </source>
</evidence>
<dbReference type="GeneID" id="98673786"/>
<proteinExistence type="predicted"/>
<evidence type="ECO:0000256" key="1">
    <source>
        <dbReference type="SAM" id="SignalP"/>
    </source>
</evidence>
<sequence length="561" mass="62029">MNTRYLKTLLTAAAALLGSACIENDVPYPVVEISIADIEGEGFTVGATDPANRTITLALDEQTDIRKVRIDKVDYDVTIHSVHADKETFIRQIASSVELVGTHDMRTPLTTTLSLYQDYTWTIRAEQRIALDFRVKGQIKEAEIDTQARTATAFVPDGTDLAAVRIETLKLGPAEVTTYSPTVEELSAAGFAEERKVRVTCHGETEEWTLRVQETDIRMAVQEIDLWNNTATVTAFLTEEEAKKAEVQYRSEGAESWQTARKEGYADGILRAIVEPGWQESQNKNGLTVYTMAPEQGIFAGHTYELRLLVGDEEYGMITQTTAAGHTIPDGDLEDGTLSCFTKDNETEEQVRFWGSGNNLFKPKLCTQGEFGGSKCAYLQASKTLGILASGNFFSGLFHYEGMNGTVKFGQPYAWESRPRAMKVRYYAPTIGTVDVAKYQNPGNLEKGDQDMSRIMVAIVDWSDRHEVTSGVGQPSGMWDPEETMRTEEGAIIAYGSKFIDAASTGDAWIDLELPLSFYDTAAKPGGKISIVISCSTSAYGDFMVGCSQNQFYLDDFGWIY</sequence>
<dbReference type="InterPro" id="IPR025112">
    <property type="entry name" value="PCMD"/>
</dbReference>
<dbReference type="AlphaFoldDB" id="A0A4Y1X1I3"/>
<feature type="signal peptide" evidence="1">
    <location>
        <begin position="1"/>
        <end position="20"/>
    </location>
</feature>
<dbReference type="RefSeq" id="WP_141429225.1">
    <property type="nucleotide sequence ID" value="NZ_AP019736.1"/>
</dbReference>
<dbReference type="PROSITE" id="PS51257">
    <property type="entry name" value="PROKAR_LIPOPROTEIN"/>
    <property type="match status" value="1"/>
</dbReference>
<dbReference type="Gene3D" id="2.60.120.890">
    <property type="entry name" value="BT2081, beta-jelly-roll domain"/>
    <property type="match status" value="1"/>
</dbReference>
<organism evidence="3 4">
    <name type="scientific">Alistipes dispar</name>
    <dbReference type="NCBI Taxonomy" id="2585119"/>
    <lineage>
        <taxon>Bacteria</taxon>
        <taxon>Pseudomonadati</taxon>
        <taxon>Bacteroidota</taxon>
        <taxon>Bacteroidia</taxon>
        <taxon>Bacteroidales</taxon>
        <taxon>Rikenellaceae</taxon>
        <taxon>Alistipes</taxon>
    </lineage>
</organism>
<dbReference type="InterPro" id="IPR038653">
    <property type="entry name" value="Put_CMD_sf"/>
</dbReference>
<gene>
    <name evidence="3" type="ORF">A5CPEGH6_18010</name>
</gene>
<accession>A0A4Y1X1I3</accession>